<dbReference type="Proteomes" id="UP001564657">
    <property type="component" value="Unassembled WGS sequence"/>
</dbReference>
<reference evidence="1 2" key="1">
    <citation type="submission" date="2024-08" db="EMBL/GenBank/DDBJ databases">
        <title>Clostridium lapicellarii sp. nov., and Clostridium renhuaiense sp. nov., two species isolated from the mud in a fermentation cellar used for producing sauce-flavour Chinese liquors.</title>
        <authorList>
            <person name="Yang F."/>
            <person name="Wang H."/>
            <person name="Chen L.Q."/>
            <person name="Zhou N."/>
            <person name="Lu J.J."/>
            <person name="Pu X.X."/>
            <person name="Wan B."/>
            <person name="Wang L."/>
            <person name="Liu S.J."/>
        </authorList>
    </citation>
    <scope>NUCLEOTIDE SEQUENCE [LARGE SCALE GENOMIC DNA]</scope>
    <source>
        <strain evidence="1 2">MT-5</strain>
    </source>
</reference>
<protein>
    <submittedName>
        <fullName evidence="1">Uncharacterized protein</fullName>
    </submittedName>
</protein>
<proteinExistence type="predicted"/>
<evidence type="ECO:0000313" key="2">
    <source>
        <dbReference type="Proteomes" id="UP001564657"/>
    </source>
</evidence>
<sequence length="332" mass="37937">MIKSSKELKSLMFDFLLRIQKGEQFYDIIPEKDNQDILDALKLCIDKKYLLGVSLTFSADNIPMLSRTGIPRLSEEGLNFIENFNKDPDALSDVKNRFEFLSNKLLESTEETFNIDLYNFRHLCTSEKILIDILEPISKMDFDGNAYFFKESNIKPAGTDQFLKISYDIVLNHKTSYLDICSYASKFSDSAVNDYNDLFEIGKNKVFSILIDFINSQLSLKCNNNQKGFIQNQTIYNVKNPQNSIIGNSNNATINNGMSFDEISKLIQEQNNINLSDKQQLIELINCIKDLTENNKPIHKGVLSKFDDVITKHWGIIQLIGTSLIGYLGNLN</sequence>
<gene>
    <name evidence="1" type="ORF">AB8U03_15710</name>
</gene>
<comment type="caution">
    <text evidence="1">The sequence shown here is derived from an EMBL/GenBank/DDBJ whole genome shotgun (WGS) entry which is preliminary data.</text>
</comment>
<accession>A0ABV4BVA2</accession>
<keyword evidence="2" id="KW-1185">Reference proteome</keyword>
<name>A0ABV4BVA2_9CLOT</name>
<evidence type="ECO:0000313" key="1">
    <source>
        <dbReference type="EMBL" id="MEY8001616.1"/>
    </source>
</evidence>
<dbReference type="EMBL" id="JBGEWD010000021">
    <property type="protein sequence ID" value="MEY8001616.1"/>
    <property type="molecule type" value="Genomic_DNA"/>
</dbReference>
<organism evidence="1 2">
    <name type="scientific">Clostridium moutaii</name>
    <dbReference type="NCBI Taxonomy" id="3240932"/>
    <lineage>
        <taxon>Bacteria</taxon>
        <taxon>Bacillati</taxon>
        <taxon>Bacillota</taxon>
        <taxon>Clostridia</taxon>
        <taxon>Eubacteriales</taxon>
        <taxon>Clostridiaceae</taxon>
        <taxon>Clostridium</taxon>
    </lineage>
</organism>
<dbReference type="RefSeq" id="WP_369705509.1">
    <property type="nucleotide sequence ID" value="NZ_JBGEWD010000021.1"/>
</dbReference>